<comment type="caution">
    <text evidence="1">The sequence shown here is derived from an EMBL/GenBank/DDBJ whole genome shotgun (WGS) entry which is preliminary data.</text>
</comment>
<accession>A0A9W4WRT9</accession>
<organism evidence="1 2">
    <name type="scientific">Funneliformis geosporum</name>
    <dbReference type="NCBI Taxonomy" id="1117311"/>
    <lineage>
        <taxon>Eukaryota</taxon>
        <taxon>Fungi</taxon>
        <taxon>Fungi incertae sedis</taxon>
        <taxon>Mucoromycota</taxon>
        <taxon>Glomeromycotina</taxon>
        <taxon>Glomeromycetes</taxon>
        <taxon>Glomerales</taxon>
        <taxon>Glomeraceae</taxon>
        <taxon>Funneliformis</taxon>
    </lineage>
</organism>
<proteinExistence type="predicted"/>
<sequence length="74" mass="8515">MLERGSVSISFLAETPCVFDRWTDNQEAEKTCFVYVSEAVYRRFIRNTSRVCLDFGQYGIPYSGLLISSFSKVE</sequence>
<dbReference type="Proteomes" id="UP001153678">
    <property type="component" value="Unassembled WGS sequence"/>
</dbReference>
<protein>
    <submittedName>
        <fullName evidence="1">8670_t:CDS:1</fullName>
    </submittedName>
</protein>
<keyword evidence="2" id="KW-1185">Reference proteome</keyword>
<reference evidence="1" key="1">
    <citation type="submission" date="2022-08" db="EMBL/GenBank/DDBJ databases">
        <authorList>
            <person name="Kallberg Y."/>
            <person name="Tangrot J."/>
            <person name="Rosling A."/>
        </authorList>
    </citation>
    <scope>NUCLEOTIDE SEQUENCE</scope>
    <source>
        <strain evidence="1">Wild A</strain>
    </source>
</reference>
<evidence type="ECO:0000313" key="2">
    <source>
        <dbReference type="Proteomes" id="UP001153678"/>
    </source>
</evidence>
<name>A0A9W4WRT9_9GLOM</name>
<evidence type="ECO:0000313" key="1">
    <source>
        <dbReference type="EMBL" id="CAI2181585.1"/>
    </source>
</evidence>
<dbReference type="EMBL" id="CAMKVN010002551">
    <property type="protein sequence ID" value="CAI2181585.1"/>
    <property type="molecule type" value="Genomic_DNA"/>
</dbReference>
<gene>
    <name evidence="1" type="ORF">FWILDA_LOCUS10159</name>
</gene>
<dbReference type="AlphaFoldDB" id="A0A9W4WRT9"/>